<accession>A0A3S3ZI82</accession>
<protein>
    <submittedName>
        <fullName evidence="1">Uncharacterized protein</fullName>
    </submittedName>
</protein>
<evidence type="ECO:0000313" key="1">
    <source>
        <dbReference type="EMBL" id="RVW01368.1"/>
    </source>
</evidence>
<evidence type="ECO:0000313" key="2">
    <source>
        <dbReference type="Proteomes" id="UP000283479"/>
    </source>
</evidence>
<comment type="caution">
    <text evidence="1">The sequence shown here is derived from an EMBL/GenBank/DDBJ whole genome shotgun (WGS) entry which is preliminary data.</text>
</comment>
<organism evidence="1 2">
    <name type="scientific">Rhodococcus xishaensis</name>
    <dbReference type="NCBI Taxonomy" id="2487364"/>
    <lineage>
        <taxon>Bacteria</taxon>
        <taxon>Bacillati</taxon>
        <taxon>Actinomycetota</taxon>
        <taxon>Actinomycetes</taxon>
        <taxon>Mycobacteriales</taxon>
        <taxon>Nocardiaceae</taxon>
        <taxon>Rhodococcus</taxon>
    </lineage>
</organism>
<reference evidence="1 2" key="1">
    <citation type="submission" date="2018-11" db="EMBL/GenBank/DDBJ databases">
        <title>Rhodococcus spongicola sp. nov. and Rhodococcus xishaensis sp. nov. from marine sponges.</title>
        <authorList>
            <person name="Li L."/>
            <person name="Lin H.W."/>
        </authorList>
    </citation>
    <scope>NUCLEOTIDE SEQUENCE [LARGE SCALE GENOMIC DNA]</scope>
    <source>
        <strain evidence="1 2">LHW51113</strain>
    </source>
</reference>
<gene>
    <name evidence="1" type="ORF">EGT50_14275</name>
</gene>
<dbReference type="Proteomes" id="UP000283479">
    <property type="component" value="Unassembled WGS sequence"/>
</dbReference>
<proteinExistence type="predicted"/>
<keyword evidence="2" id="KW-1185">Reference proteome</keyword>
<name>A0A3S3ZI82_9NOCA</name>
<dbReference type="EMBL" id="RKLO01000005">
    <property type="protein sequence ID" value="RVW01368.1"/>
    <property type="molecule type" value="Genomic_DNA"/>
</dbReference>
<sequence>MTSYELVDGERRRVRVETCPESGRYEVEVNPSVALLIRSESAALTEGVPIGTRKREHLKFVLDGQSIDLTIGNGGLSRRSYRVKFDYEGREYLFVPVTDDESALAEGSAELARFSIDENGRVEPSWETSRPVTPAESAAGIVLAAALGCGALNGARAFIEALATGTGA</sequence>
<dbReference type="AlphaFoldDB" id="A0A3S3ZI82"/>